<accession>A0ACB7PIP2</accession>
<dbReference type="EMBL" id="JAGIZQ010000002">
    <property type="protein sequence ID" value="KAH6641825.1"/>
    <property type="molecule type" value="Genomic_DNA"/>
</dbReference>
<organism evidence="1 2">
    <name type="scientific">Chaetomium tenue</name>
    <dbReference type="NCBI Taxonomy" id="1854479"/>
    <lineage>
        <taxon>Eukaryota</taxon>
        <taxon>Fungi</taxon>
        <taxon>Dikarya</taxon>
        <taxon>Ascomycota</taxon>
        <taxon>Pezizomycotina</taxon>
        <taxon>Sordariomycetes</taxon>
        <taxon>Sordariomycetidae</taxon>
        <taxon>Sordariales</taxon>
        <taxon>Chaetomiaceae</taxon>
        <taxon>Chaetomium</taxon>
    </lineage>
</organism>
<comment type="caution">
    <text evidence="1">The sequence shown here is derived from an EMBL/GenBank/DDBJ whole genome shotgun (WGS) entry which is preliminary data.</text>
</comment>
<name>A0ACB7PIP2_9PEZI</name>
<dbReference type="Proteomes" id="UP000724584">
    <property type="component" value="Unassembled WGS sequence"/>
</dbReference>
<sequence>MSHSSGRPLSSSWAAQHPNQSDFRESTQSSCVDLLFNDLNIILPSNPPHGIGLPAYANPSELLNDRPKLDLPTENTGYTGGALTGVRSLLEGVEAEFQRFNNVSSKSTSPATLRLRSRFRSSKELAHDGMLVCRDLSEGLPPDTLEEVFAVACVSHAMSQILVGQKRMEETQVLSGLQQWKEGIETLDERSDFDALASEMWPSRYTSSTRPEQSASGPHVMEGIDLPGGQDNTLHLPPGAAEMGQVSQDALPAGDTRPSVTALGGNTLELWANRTPGAFGFSQLRHVDGGYSYVPRNDIDPRELFKFCSPNEHIPGYNPSPPHSPGLEAPPPAPVLAISGCESPPARPSLTSLPCDDQDHYYFPIVNEVFYCKAINLRNTITFLAVLGFAGNDDYGFYQLAGNGMTVEHRKIGSVWDRERLETEKRLRSEFFDPLKEAETEDAGFRAMLAVAEMFVRLGLLGTREKVQDFLIAISKFIRWILFGKPPDSVTAFGNKPTQQRDPVQRNKRRGPLERQLDEERLAKKKQ</sequence>
<evidence type="ECO:0000313" key="1">
    <source>
        <dbReference type="EMBL" id="KAH6641825.1"/>
    </source>
</evidence>
<evidence type="ECO:0000313" key="2">
    <source>
        <dbReference type="Proteomes" id="UP000724584"/>
    </source>
</evidence>
<keyword evidence="2" id="KW-1185">Reference proteome</keyword>
<protein>
    <submittedName>
        <fullName evidence="1">Uncharacterized protein</fullName>
    </submittedName>
</protein>
<proteinExistence type="predicted"/>
<gene>
    <name evidence="1" type="ORF">F5144DRAFT_484053</name>
</gene>
<reference evidence="1 2" key="1">
    <citation type="journal article" date="2021" name="Nat. Commun.">
        <title>Genetic determinants of endophytism in the Arabidopsis root mycobiome.</title>
        <authorList>
            <person name="Mesny F."/>
            <person name="Miyauchi S."/>
            <person name="Thiergart T."/>
            <person name="Pickel B."/>
            <person name="Atanasova L."/>
            <person name="Karlsson M."/>
            <person name="Huettel B."/>
            <person name="Barry K.W."/>
            <person name="Haridas S."/>
            <person name="Chen C."/>
            <person name="Bauer D."/>
            <person name="Andreopoulos W."/>
            <person name="Pangilinan J."/>
            <person name="LaButti K."/>
            <person name="Riley R."/>
            <person name="Lipzen A."/>
            <person name="Clum A."/>
            <person name="Drula E."/>
            <person name="Henrissat B."/>
            <person name="Kohler A."/>
            <person name="Grigoriev I.V."/>
            <person name="Martin F.M."/>
            <person name="Hacquard S."/>
        </authorList>
    </citation>
    <scope>NUCLEOTIDE SEQUENCE [LARGE SCALE GENOMIC DNA]</scope>
    <source>
        <strain evidence="1 2">MPI-SDFR-AT-0079</strain>
    </source>
</reference>